<evidence type="ECO:0000313" key="3">
    <source>
        <dbReference type="Proteomes" id="UP000266673"/>
    </source>
</evidence>
<feature type="transmembrane region" description="Helical" evidence="1">
    <location>
        <begin position="254"/>
        <end position="273"/>
    </location>
</feature>
<protein>
    <submittedName>
        <fullName evidence="2">Uncharacterized protein</fullName>
    </submittedName>
</protein>
<feature type="transmembrane region" description="Helical" evidence="1">
    <location>
        <begin position="366"/>
        <end position="383"/>
    </location>
</feature>
<feature type="transmembrane region" description="Helical" evidence="1">
    <location>
        <begin position="211"/>
        <end position="234"/>
    </location>
</feature>
<proteinExistence type="predicted"/>
<evidence type="ECO:0000256" key="1">
    <source>
        <dbReference type="SAM" id="Phobius"/>
    </source>
</evidence>
<feature type="transmembrane region" description="Helical" evidence="1">
    <location>
        <begin position="324"/>
        <end position="346"/>
    </location>
</feature>
<dbReference type="AlphaFoldDB" id="A0A397V5J2"/>
<comment type="caution">
    <text evidence="2">The sequence shown here is derived from an EMBL/GenBank/DDBJ whole genome shotgun (WGS) entry which is preliminary data.</text>
</comment>
<sequence>MHKENVEREQANPSKKHYTTFLHFEKKQGTLNTEKYSESSKKALAQYGTSTDNYKILHDDDLFDKDVKAHGYIQKGQPIPASFISHFGNTWTQHNIYKLYEIVIASLKNRPGHTKSTELQQLHKYVKKEIRDHSYYTTINKYPALGRIIKAVEAHGLEHWIGQYMVYLIDKTMEEKQPVFVGIAQAITKVIDKLQCGITSMRGIGEYHGSFVDFLIVLMSISTLATRWLTANFAGPTIRFLRSKRNDPDMDYNIYGINISNFLEVIAMWRTAYNYNSPMVYAKDQTKVAELIEICKYRQKWIGSTMTMEELHNKISSFKKATYITVYALSACIPGIPPIVIAVIPFDQKEKAELNNYNNNLIMSELYYAGAMTIGLYFDGATLD</sequence>
<keyword evidence="3" id="KW-1185">Reference proteome</keyword>
<dbReference type="OrthoDB" id="2319528at2759"/>
<reference evidence="2 3" key="1">
    <citation type="submission" date="2018-06" db="EMBL/GenBank/DDBJ databases">
        <title>Comparative genomics reveals the genomic features of Rhizophagus irregularis, R. cerebriforme, R. diaphanum and Gigaspora rosea, and their symbiotic lifestyle signature.</title>
        <authorList>
            <person name="Morin E."/>
            <person name="San Clemente H."/>
            <person name="Chen E.C.H."/>
            <person name="De La Providencia I."/>
            <person name="Hainaut M."/>
            <person name="Kuo A."/>
            <person name="Kohler A."/>
            <person name="Murat C."/>
            <person name="Tang N."/>
            <person name="Roy S."/>
            <person name="Loubradou J."/>
            <person name="Henrissat B."/>
            <person name="Grigoriev I.V."/>
            <person name="Corradi N."/>
            <person name="Roux C."/>
            <person name="Martin F.M."/>
        </authorList>
    </citation>
    <scope>NUCLEOTIDE SEQUENCE [LARGE SCALE GENOMIC DNA]</scope>
    <source>
        <strain evidence="2 3">DAOM 194757</strain>
    </source>
</reference>
<accession>A0A397V5J2</accession>
<dbReference type="EMBL" id="QKWP01000579">
    <property type="protein sequence ID" value="RIB17834.1"/>
    <property type="molecule type" value="Genomic_DNA"/>
</dbReference>
<keyword evidence="1" id="KW-0812">Transmembrane</keyword>
<keyword evidence="1" id="KW-0472">Membrane</keyword>
<evidence type="ECO:0000313" key="2">
    <source>
        <dbReference type="EMBL" id="RIB17834.1"/>
    </source>
</evidence>
<organism evidence="2 3">
    <name type="scientific">Gigaspora rosea</name>
    <dbReference type="NCBI Taxonomy" id="44941"/>
    <lineage>
        <taxon>Eukaryota</taxon>
        <taxon>Fungi</taxon>
        <taxon>Fungi incertae sedis</taxon>
        <taxon>Mucoromycota</taxon>
        <taxon>Glomeromycotina</taxon>
        <taxon>Glomeromycetes</taxon>
        <taxon>Diversisporales</taxon>
        <taxon>Gigasporaceae</taxon>
        <taxon>Gigaspora</taxon>
    </lineage>
</organism>
<name>A0A397V5J2_9GLOM</name>
<dbReference type="Proteomes" id="UP000266673">
    <property type="component" value="Unassembled WGS sequence"/>
</dbReference>
<keyword evidence="1" id="KW-1133">Transmembrane helix</keyword>
<gene>
    <name evidence="2" type="ORF">C2G38_2037407</name>
</gene>